<organism evidence="6 7">
    <name type="scientific">Hydrogenothermus marinus</name>
    <dbReference type="NCBI Taxonomy" id="133270"/>
    <lineage>
        <taxon>Bacteria</taxon>
        <taxon>Pseudomonadati</taxon>
        <taxon>Aquificota</taxon>
        <taxon>Aquificia</taxon>
        <taxon>Aquificales</taxon>
        <taxon>Hydrogenothermaceae</taxon>
        <taxon>Hydrogenothermus</taxon>
    </lineage>
</organism>
<gene>
    <name evidence="6" type="ORF">CLV39_0675</name>
</gene>
<evidence type="ECO:0000256" key="5">
    <source>
        <dbReference type="SAM" id="Phobius"/>
    </source>
</evidence>
<dbReference type="EMBL" id="REFO01000011">
    <property type="protein sequence ID" value="RMA97022.1"/>
    <property type="molecule type" value="Genomic_DNA"/>
</dbReference>
<dbReference type="Pfam" id="PF02674">
    <property type="entry name" value="Colicin_V"/>
    <property type="match status" value="1"/>
</dbReference>
<keyword evidence="4 5" id="KW-0472">Membrane</keyword>
<dbReference type="GO" id="GO:0016020">
    <property type="term" value="C:membrane"/>
    <property type="evidence" value="ECO:0007669"/>
    <property type="project" value="UniProtKB-SubCell"/>
</dbReference>
<dbReference type="Proteomes" id="UP000280842">
    <property type="component" value="Unassembled WGS sequence"/>
</dbReference>
<dbReference type="AlphaFoldDB" id="A0A3M0C243"/>
<evidence type="ECO:0000313" key="7">
    <source>
        <dbReference type="Proteomes" id="UP000280842"/>
    </source>
</evidence>
<keyword evidence="7" id="KW-1185">Reference proteome</keyword>
<reference evidence="6 7" key="1">
    <citation type="submission" date="2018-10" db="EMBL/GenBank/DDBJ databases">
        <title>Genomic Encyclopedia of Archaeal and Bacterial Type Strains, Phase II (KMG-II): from individual species to whole genera.</title>
        <authorList>
            <person name="Goeker M."/>
        </authorList>
    </citation>
    <scope>NUCLEOTIDE SEQUENCE [LARGE SCALE GENOMIC DNA]</scope>
    <source>
        <strain evidence="6 7">VM1</strain>
    </source>
</reference>
<proteinExistence type="predicted"/>
<dbReference type="InterPro" id="IPR003825">
    <property type="entry name" value="Colicin-V_CvpA"/>
</dbReference>
<evidence type="ECO:0000256" key="4">
    <source>
        <dbReference type="ARBA" id="ARBA00023136"/>
    </source>
</evidence>
<dbReference type="RefSeq" id="WP_121922816.1">
    <property type="nucleotide sequence ID" value="NZ_REFO01000011.1"/>
</dbReference>
<keyword evidence="3 5" id="KW-1133">Transmembrane helix</keyword>
<dbReference type="GO" id="GO:0009403">
    <property type="term" value="P:toxin biosynthetic process"/>
    <property type="evidence" value="ECO:0007669"/>
    <property type="project" value="InterPro"/>
</dbReference>
<sequence length="156" mass="18094">MIDLIFILFFFCVLLIGGYKGFFYLVFNFIAGFTGVIFALKFNDILISVLKNYFQTNQIVLKILSFLFIFLFIFSTFMILHRLIDKFLMKKFKILSIADRISGIIAGVLISIFSIYLIYIYSNSNKVIKTLVSNSKIIKSVERLEKGNNPLRNLKL</sequence>
<evidence type="ECO:0000313" key="6">
    <source>
        <dbReference type="EMBL" id="RMA97022.1"/>
    </source>
</evidence>
<evidence type="ECO:0000256" key="1">
    <source>
        <dbReference type="ARBA" id="ARBA00004141"/>
    </source>
</evidence>
<feature type="transmembrane region" description="Helical" evidence="5">
    <location>
        <begin position="7"/>
        <end position="39"/>
    </location>
</feature>
<comment type="caution">
    <text evidence="6">The sequence shown here is derived from an EMBL/GenBank/DDBJ whole genome shotgun (WGS) entry which is preliminary data.</text>
</comment>
<feature type="transmembrane region" description="Helical" evidence="5">
    <location>
        <begin position="59"/>
        <end position="80"/>
    </location>
</feature>
<protein>
    <submittedName>
        <fullName evidence="6">Colicin V production protein</fullName>
    </submittedName>
</protein>
<evidence type="ECO:0000256" key="2">
    <source>
        <dbReference type="ARBA" id="ARBA00022692"/>
    </source>
</evidence>
<keyword evidence="2 5" id="KW-0812">Transmembrane</keyword>
<name>A0A3M0C243_9AQUI</name>
<evidence type="ECO:0000256" key="3">
    <source>
        <dbReference type="ARBA" id="ARBA00022989"/>
    </source>
</evidence>
<accession>A0A3M0C243</accession>
<feature type="transmembrane region" description="Helical" evidence="5">
    <location>
        <begin position="101"/>
        <end position="121"/>
    </location>
</feature>
<comment type="subcellular location">
    <subcellularLocation>
        <location evidence="1">Membrane</location>
        <topology evidence="1">Multi-pass membrane protein</topology>
    </subcellularLocation>
</comment>